<gene>
    <name evidence="1" type="ORF">ERS007739_02245</name>
</gene>
<organism evidence="1 2">
    <name type="scientific">Mycobacterium tuberculosis</name>
    <dbReference type="NCBI Taxonomy" id="1773"/>
    <lineage>
        <taxon>Bacteria</taxon>
        <taxon>Bacillati</taxon>
        <taxon>Actinomycetota</taxon>
        <taxon>Actinomycetes</taxon>
        <taxon>Mycobacteriales</taxon>
        <taxon>Mycobacteriaceae</taxon>
        <taxon>Mycobacterium</taxon>
        <taxon>Mycobacterium tuberculosis complex</taxon>
    </lineage>
</organism>
<name>A0A916P826_MYCTX</name>
<evidence type="ECO:0000313" key="2">
    <source>
        <dbReference type="Proteomes" id="UP000039021"/>
    </source>
</evidence>
<dbReference type="AlphaFoldDB" id="A0A916P826"/>
<accession>A0A916P826</accession>
<proteinExistence type="predicted"/>
<sequence>MAPWTRWLRLSLVETCTVSAHLRKAASVTAVSGVADAKFPPMPMKTLTRPSRMARIAATVSKPCARGLVMPNSRSSAARNCSGIFSQIPIVRSPCTLECPRTGHTPAPGLPIMPRSSSTLVTSPMVATAWACWVKPIAQQMTVRCDAINIAATR</sequence>
<protein>
    <submittedName>
        <fullName evidence="1">Uncharacterized protein</fullName>
    </submittedName>
</protein>
<dbReference type="EMBL" id="CSBK01001000">
    <property type="protein sequence ID" value="COY19857.1"/>
    <property type="molecule type" value="Genomic_DNA"/>
</dbReference>
<comment type="caution">
    <text evidence="1">The sequence shown here is derived from an EMBL/GenBank/DDBJ whole genome shotgun (WGS) entry which is preliminary data.</text>
</comment>
<dbReference type="Proteomes" id="UP000039021">
    <property type="component" value="Unassembled WGS sequence"/>
</dbReference>
<evidence type="ECO:0000313" key="1">
    <source>
        <dbReference type="EMBL" id="COY19857.1"/>
    </source>
</evidence>
<reference evidence="2" key="1">
    <citation type="submission" date="2015-03" db="EMBL/GenBank/DDBJ databases">
        <authorList>
            <consortium name="Pathogen Informatics"/>
        </authorList>
    </citation>
    <scope>NUCLEOTIDE SEQUENCE [LARGE SCALE GENOMIC DNA]</scope>
    <source>
        <strain evidence="2">N09902308</strain>
    </source>
</reference>